<dbReference type="PANTHER" id="PTHR11142:SF5">
    <property type="entry name" value="TRNA PSEUDOURIDINE(38_39) SYNTHASE"/>
    <property type="match status" value="1"/>
</dbReference>
<sequence>MSATSNSTQNQDAKENAAEPGSKLETEPEMDYSGYSTTDLIARITTLERQLREQTTQLASLRTRTNHNNNDMPSSASTCVVPASSSSSSPPSPTQQPVPVIVRRSSRSRSPRRTRAFDPSLYSTRHIALKFAYIGSRYGGYEHANGNVTPQPTIEEVLWKALRKARLISPELAEGTDQSYDVVWGEDKRMCKYVKGAKEPGEEGKVRLDLNWEGYQYSKCGRTDRGVSAFGQVIGIRVRSNRPLQPSPEPAPEESVDNHGDAEQQNGEADTMPSIDATDLTTDYHAKPFDPVKDELPYISLLNAILPADIRILAWCPSPPPTFDARFSCRERRYKYFFTNPAFCPTPGPLGMQRTDGTGPASVREGWLDIEKMRQAARKLVGVHDFRNFCKIDASKQMPNCVRRVAFADVLDFPATGKVFVEHEGLNQTGFGPSILRNGNGPVLPGGPKVYTFCVHGTAFLWHQVRCMAAILFLVGQGLEEPSIIDELLDIEKNPGRPMYEMADDAPLVLWDCIYPDNDNGSGGVMEDSLNWLYAGDEATVPALTTNSTKNDGKFGIGAVVDELWTQWRDAKMKELLTGSLLDLSISQGDGTSLQRGATREGSRPFRVRSQKVFDGSGRARTSGRYVPVMKKPRMDTLEVLNAKWAKSREARDKAREEFEETNAEVE</sequence>
<dbReference type="InterPro" id="IPR020094">
    <property type="entry name" value="TruA/RsuA/RluB/E/F_N"/>
</dbReference>
<dbReference type="GO" id="GO:0009982">
    <property type="term" value="F:pseudouridine synthase activity"/>
    <property type="evidence" value="ECO:0007669"/>
    <property type="project" value="InterPro"/>
</dbReference>
<protein>
    <submittedName>
        <fullName evidence="6">tRNA pseudouridine(38-40) synthase</fullName>
    </submittedName>
</protein>
<feature type="compositionally biased region" description="Basic residues" evidence="4">
    <location>
        <begin position="104"/>
        <end position="114"/>
    </location>
</feature>
<feature type="compositionally biased region" description="Polar residues" evidence="4">
    <location>
        <begin position="63"/>
        <end position="72"/>
    </location>
</feature>
<dbReference type="InterPro" id="IPR020095">
    <property type="entry name" value="PsdUridine_synth_TruA_C"/>
</dbReference>
<dbReference type="InterPro" id="IPR020103">
    <property type="entry name" value="PsdUridine_synth_cat_dom_sf"/>
</dbReference>
<dbReference type="Gene3D" id="3.30.70.660">
    <property type="entry name" value="Pseudouridine synthase I, catalytic domain, C-terminal subdomain"/>
    <property type="match status" value="1"/>
</dbReference>
<feature type="compositionally biased region" description="Polar residues" evidence="4">
    <location>
        <begin position="1"/>
        <end position="11"/>
    </location>
</feature>
<dbReference type="AlphaFoldDB" id="A0A0D2GHF0"/>
<feature type="region of interest" description="Disordered" evidence="4">
    <location>
        <begin position="63"/>
        <end position="117"/>
    </location>
</feature>
<evidence type="ECO:0000256" key="4">
    <source>
        <dbReference type="SAM" id="MobiDB-lite"/>
    </source>
</evidence>
<feature type="region of interest" description="Disordered" evidence="4">
    <location>
        <begin position="648"/>
        <end position="667"/>
    </location>
</feature>
<dbReference type="GO" id="GO:0005634">
    <property type="term" value="C:nucleus"/>
    <property type="evidence" value="ECO:0007669"/>
    <property type="project" value="TreeGrafter"/>
</dbReference>
<dbReference type="Gene3D" id="3.30.70.580">
    <property type="entry name" value="Pseudouridine synthase I, catalytic domain, N-terminal subdomain"/>
    <property type="match status" value="1"/>
</dbReference>
<dbReference type="Pfam" id="PF01416">
    <property type="entry name" value="PseudoU_synth_1"/>
    <property type="match status" value="1"/>
</dbReference>
<organism evidence="6 7">
    <name type="scientific">Cladophialophora bantiana (strain ATCC 10958 / CBS 173.52 / CDC B-1940 / NIH 8579)</name>
    <name type="common">Xylohypha bantiana</name>
    <dbReference type="NCBI Taxonomy" id="1442370"/>
    <lineage>
        <taxon>Eukaryota</taxon>
        <taxon>Fungi</taxon>
        <taxon>Dikarya</taxon>
        <taxon>Ascomycota</taxon>
        <taxon>Pezizomycotina</taxon>
        <taxon>Eurotiomycetes</taxon>
        <taxon>Chaetothyriomycetidae</taxon>
        <taxon>Chaetothyriales</taxon>
        <taxon>Herpotrichiellaceae</taxon>
        <taxon>Cladophialophora</taxon>
    </lineage>
</organism>
<proteinExistence type="inferred from homology"/>
<accession>A0A0D2GHF0</accession>
<reference evidence="6" key="1">
    <citation type="submission" date="2015-01" db="EMBL/GenBank/DDBJ databases">
        <title>The Genome Sequence of Cladophialophora bantiana CBS 173.52.</title>
        <authorList>
            <consortium name="The Broad Institute Genomics Platform"/>
            <person name="Cuomo C."/>
            <person name="de Hoog S."/>
            <person name="Gorbushina A."/>
            <person name="Stielow B."/>
            <person name="Teixiera M."/>
            <person name="Abouelleil A."/>
            <person name="Chapman S.B."/>
            <person name="Priest M."/>
            <person name="Young S.K."/>
            <person name="Wortman J."/>
            <person name="Nusbaum C."/>
            <person name="Birren B."/>
        </authorList>
    </citation>
    <scope>NUCLEOTIDE SEQUENCE [LARGE SCALE GENOMIC DNA]</scope>
    <source>
        <strain evidence="6">CBS 173.52</strain>
    </source>
</reference>
<dbReference type="PANTHER" id="PTHR11142">
    <property type="entry name" value="PSEUDOURIDYLATE SYNTHASE"/>
    <property type="match status" value="1"/>
</dbReference>
<gene>
    <name evidence="6" type="ORF">Z519_01376</name>
</gene>
<feature type="domain" description="Pseudouridine synthase I TruA alpha/beta" evidence="5">
    <location>
        <begin position="376"/>
        <end position="516"/>
    </location>
</feature>
<feature type="region of interest" description="Disordered" evidence="4">
    <location>
        <begin position="1"/>
        <end position="37"/>
    </location>
</feature>
<dbReference type="GO" id="GO:0005737">
    <property type="term" value="C:cytoplasm"/>
    <property type="evidence" value="ECO:0007669"/>
    <property type="project" value="TreeGrafter"/>
</dbReference>
<dbReference type="EMBL" id="KN846981">
    <property type="protein sequence ID" value="KIW97792.1"/>
    <property type="molecule type" value="Genomic_DNA"/>
</dbReference>
<name>A0A0D2GHF0_CLAB1</name>
<dbReference type="RefSeq" id="XP_016624461.1">
    <property type="nucleotide sequence ID" value="XM_016759133.1"/>
</dbReference>
<evidence type="ECO:0000256" key="3">
    <source>
        <dbReference type="ARBA" id="ARBA00023235"/>
    </source>
</evidence>
<feature type="compositionally biased region" description="Low complexity" evidence="4">
    <location>
        <begin position="73"/>
        <end position="89"/>
    </location>
</feature>
<dbReference type="VEuPathDB" id="FungiDB:Z519_01376"/>
<dbReference type="GO" id="GO:1990481">
    <property type="term" value="P:mRNA pseudouridine synthesis"/>
    <property type="evidence" value="ECO:0007669"/>
    <property type="project" value="TreeGrafter"/>
</dbReference>
<dbReference type="InterPro" id="IPR001406">
    <property type="entry name" value="PsdUridine_synth_TruA"/>
</dbReference>
<dbReference type="GeneID" id="27694304"/>
<feature type="compositionally biased region" description="Acidic residues" evidence="4">
    <location>
        <begin position="658"/>
        <end position="667"/>
    </location>
</feature>
<dbReference type="InterPro" id="IPR020097">
    <property type="entry name" value="PsdUridine_synth_TruA_a/b_dom"/>
</dbReference>
<feature type="compositionally biased region" description="Basic and acidic residues" evidence="4">
    <location>
        <begin position="12"/>
        <end position="26"/>
    </location>
</feature>
<dbReference type="Proteomes" id="UP000053789">
    <property type="component" value="Unassembled WGS sequence"/>
</dbReference>
<feature type="compositionally biased region" description="Basic and acidic residues" evidence="4">
    <location>
        <begin position="648"/>
        <end position="657"/>
    </location>
</feature>
<evidence type="ECO:0000256" key="2">
    <source>
        <dbReference type="ARBA" id="ARBA00022694"/>
    </source>
</evidence>
<dbReference type="OrthoDB" id="25767at2759"/>
<dbReference type="HAMAP" id="MF_00171">
    <property type="entry name" value="TruA"/>
    <property type="match status" value="1"/>
</dbReference>
<keyword evidence="3" id="KW-0413">Isomerase</keyword>
<dbReference type="GO" id="GO:0031119">
    <property type="term" value="P:tRNA pseudouridine synthesis"/>
    <property type="evidence" value="ECO:0007669"/>
    <property type="project" value="TreeGrafter"/>
</dbReference>
<dbReference type="GO" id="GO:0003723">
    <property type="term" value="F:RNA binding"/>
    <property type="evidence" value="ECO:0007669"/>
    <property type="project" value="InterPro"/>
</dbReference>
<evidence type="ECO:0000259" key="5">
    <source>
        <dbReference type="Pfam" id="PF01416"/>
    </source>
</evidence>
<comment type="similarity">
    <text evidence="1">Belongs to the tRNA pseudouridine synthase TruA family.</text>
</comment>
<evidence type="ECO:0000313" key="6">
    <source>
        <dbReference type="EMBL" id="KIW97792.1"/>
    </source>
</evidence>
<evidence type="ECO:0000313" key="7">
    <source>
        <dbReference type="Proteomes" id="UP000053789"/>
    </source>
</evidence>
<keyword evidence="7" id="KW-1185">Reference proteome</keyword>
<keyword evidence="2" id="KW-0819">tRNA processing</keyword>
<dbReference type="HOGENOM" id="CLU_014673_2_3_1"/>
<evidence type="ECO:0000256" key="1">
    <source>
        <dbReference type="ARBA" id="ARBA00009375"/>
    </source>
</evidence>
<feature type="region of interest" description="Disordered" evidence="4">
    <location>
        <begin position="239"/>
        <end position="275"/>
    </location>
</feature>
<dbReference type="SUPFAM" id="SSF55120">
    <property type="entry name" value="Pseudouridine synthase"/>
    <property type="match status" value="1"/>
</dbReference>